<dbReference type="RefSeq" id="WP_145917125.1">
    <property type="nucleotide sequence ID" value="NZ_CP012373.2"/>
</dbReference>
<keyword evidence="2" id="KW-1185">Reference proteome</keyword>
<evidence type="ECO:0000313" key="2">
    <source>
        <dbReference type="Proteomes" id="UP000234271"/>
    </source>
</evidence>
<dbReference type="OrthoDB" id="5625911at2"/>
<name>A0A2N9YDN0_9GAMM</name>
<reference evidence="2" key="1">
    <citation type="submission" date="2016-12" db="EMBL/GenBank/DDBJ databases">
        <title>Complete Genome Sequence of Beggiatoa leptomitiformis D-401.</title>
        <authorList>
            <person name="Fomenkov A."/>
            <person name="Vincze T."/>
            <person name="Grabovich M."/>
            <person name="Anton B.P."/>
            <person name="Dubinina G."/>
            <person name="Orlova M."/>
            <person name="Belousova E."/>
            <person name="Roberts R.J."/>
        </authorList>
    </citation>
    <scope>NUCLEOTIDE SEQUENCE [LARGE SCALE GENOMIC DNA]</scope>
    <source>
        <strain evidence="2">D-401</strain>
    </source>
</reference>
<evidence type="ECO:0000313" key="1">
    <source>
        <dbReference type="EMBL" id="AUI68574.2"/>
    </source>
</evidence>
<proteinExistence type="predicted"/>
<organism evidence="1 2">
    <name type="scientific">Beggiatoa leptomitoformis</name>
    <dbReference type="NCBI Taxonomy" id="288004"/>
    <lineage>
        <taxon>Bacteria</taxon>
        <taxon>Pseudomonadati</taxon>
        <taxon>Pseudomonadota</taxon>
        <taxon>Gammaproteobacteria</taxon>
        <taxon>Thiotrichales</taxon>
        <taxon>Thiotrichaceae</taxon>
        <taxon>Beggiatoa</taxon>
    </lineage>
</organism>
<sequence>MAIKITEKLRNRLKGLEVEQQRQTVDLKKLHDFERIVHDFEAVLNTIDKFQVDAIEEIDYASLRDTDEISRLEAQLHKFEDDYEADDYNEERYFEEIKKLKRQLLKEDIPASMEAKTNEDEQYVAELSKLKSRLSDETLEKKIAKPVVTAKAAPTVTKKPVTVNKPATTVAKPAATHANATVRATPAPVNNMAYVICLMFNKDHPKEWSDEAGGGWRDTGLGMRYTDQEQVKKVYRKLKQQWPDYPLRVIRR</sequence>
<gene>
    <name evidence="1" type="ORF">BLE401_07545</name>
</gene>
<protein>
    <submittedName>
        <fullName evidence="1">Uncharacterized protein</fullName>
    </submittedName>
</protein>
<dbReference type="EMBL" id="CP018889">
    <property type="protein sequence ID" value="AUI68574.2"/>
    <property type="molecule type" value="Genomic_DNA"/>
</dbReference>
<dbReference type="AlphaFoldDB" id="A0A2N9YDN0"/>
<dbReference type="Proteomes" id="UP000234271">
    <property type="component" value="Chromosome"/>
</dbReference>
<accession>A0A2N9YDN0</accession>